<proteinExistence type="inferred from homology"/>
<comment type="caution">
    <text evidence="8">The sequence shown here is derived from an EMBL/GenBank/DDBJ whole genome shotgun (WGS) entry which is preliminary data.</text>
</comment>
<comment type="similarity">
    <text evidence="2 6">Belongs to the class-I pyridoxal-phosphate-dependent aminotransferase family.</text>
</comment>
<dbReference type="PROSITE" id="PS00105">
    <property type="entry name" value="AA_TRANSFER_CLASS_1"/>
    <property type="match status" value="1"/>
</dbReference>
<gene>
    <name evidence="8" type="ORF">A2774_03320</name>
</gene>
<dbReference type="InterPro" id="IPR004839">
    <property type="entry name" value="Aminotransferase_I/II_large"/>
</dbReference>
<evidence type="ECO:0000259" key="7">
    <source>
        <dbReference type="Pfam" id="PF00155"/>
    </source>
</evidence>
<dbReference type="Gene3D" id="3.90.1150.10">
    <property type="entry name" value="Aspartate Aminotransferase, domain 1"/>
    <property type="match status" value="1"/>
</dbReference>
<dbReference type="InterPro" id="IPR015421">
    <property type="entry name" value="PyrdxlP-dep_Trfase_major"/>
</dbReference>
<name>A0A1F7GDG9_9BACT</name>
<evidence type="ECO:0000256" key="6">
    <source>
        <dbReference type="RuleBase" id="RU000481"/>
    </source>
</evidence>
<reference evidence="8 9" key="1">
    <citation type="journal article" date="2016" name="Nat. Commun.">
        <title>Thousands of microbial genomes shed light on interconnected biogeochemical processes in an aquifer system.</title>
        <authorList>
            <person name="Anantharaman K."/>
            <person name="Brown C.T."/>
            <person name="Hug L.A."/>
            <person name="Sharon I."/>
            <person name="Castelle C.J."/>
            <person name="Probst A.J."/>
            <person name="Thomas B.C."/>
            <person name="Singh A."/>
            <person name="Wilkins M.J."/>
            <person name="Karaoz U."/>
            <person name="Brodie E.L."/>
            <person name="Williams K.H."/>
            <person name="Hubbard S.S."/>
            <person name="Banfield J.F."/>
        </authorList>
    </citation>
    <scope>NUCLEOTIDE SEQUENCE [LARGE SCALE GENOMIC DNA]</scope>
</reference>
<keyword evidence="3 6" id="KW-0032">Aminotransferase</keyword>
<dbReference type="EMBL" id="MFZG01000016">
    <property type="protein sequence ID" value="OGK16885.1"/>
    <property type="molecule type" value="Genomic_DNA"/>
</dbReference>
<dbReference type="PANTHER" id="PTHR46383">
    <property type="entry name" value="ASPARTATE AMINOTRANSFERASE"/>
    <property type="match status" value="1"/>
</dbReference>
<evidence type="ECO:0000313" key="8">
    <source>
        <dbReference type="EMBL" id="OGK16885.1"/>
    </source>
</evidence>
<sequence>MIKRKSKISNFAERVVGQSMFKILGKAKDLEIKGKDLIHFEIGDSHLEMPTEVKKSAMKALYNGRTHYGDSRGEHILRVAIQKAVKEDFKFTPSLSQVVVTSGANPLIYYVMAVLVNPGEEVILTDPAFVTYNAVLDMLKIKGVHVPVTHKNNFNFSPKEIEKRITKKTRLIVINSPSNPTGAVYSESDIRKIYALAKKYNLYILSDEIYASMVYEGKHFSAGVMDKCKERVIMTNGFSKPFAMTGWRVGYAIGPEEIIEKIALLSQTIVSCVPPFLQDACVIALSQRHEFSKRYFKEYKKLREIACRELGKVKQFEFSKPKGAFYLMIDVSRTGMDGDKFTKYAMERHGVVVCPGSGFGSGGKKYIRICYAASEKKLIDGCRRLKRAAERATKK</sequence>
<dbReference type="FunFam" id="3.40.640.10:FF:000033">
    <property type="entry name" value="Aspartate aminotransferase"/>
    <property type="match status" value="1"/>
</dbReference>
<dbReference type="AlphaFoldDB" id="A0A1F7GDG9"/>
<dbReference type="InterPro" id="IPR015424">
    <property type="entry name" value="PyrdxlP-dep_Trfase"/>
</dbReference>
<dbReference type="GO" id="GO:0008483">
    <property type="term" value="F:transaminase activity"/>
    <property type="evidence" value="ECO:0007669"/>
    <property type="project" value="UniProtKB-KW"/>
</dbReference>
<dbReference type="Proteomes" id="UP000177208">
    <property type="component" value="Unassembled WGS sequence"/>
</dbReference>
<feature type="domain" description="Aminotransferase class I/classII large" evidence="7">
    <location>
        <begin position="36"/>
        <end position="380"/>
    </location>
</feature>
<evidence type="ECO:0000256" key="4">
    <source>
        <dbReference type="ARBA" id="ARBA00022679"/>
    </source>
</evidence>
<evidence type="ECO:0000313" key="9">
    <source>
        <dbReference type="Proteomes" id="UP000177208"/>
    </source>
</evidence>
<keyword evidence="4 6" id="KW-0808">Transferase</keyword>
<dbReference type="InterPro" id="IPR004838">
    <property type="entry name" value="NHTrfase_class1_PyrdxlP-BS"/>
</dbReference>
<keyword evidence="5" id="KW-0663">Pyridoxal phosphate</keyword>
<dbReference type="CDD" id="cd00609">
    <property type="entry name" value="AAT_like"/>
    <property type="match status" value="1"/>
</dbReference>
<dbReference type="SUPFAM" id="SSF53383">
    <property type="entry name" value="PLP-dependent transferases"/>
    <property type="match status" value="1"/>
</dbReference>
<dbReference type="Pfam" id="PF00155">
    <property type="entry name" value="Aminotran_1_2"/>
    <property type="match status" value="1"/>
</dbReference>
<dbReference type="InterPro" id="IPR050596">
    <property type="entry name" value="AspAT/PAT-like"/>
</dbReference>
<organism evidence="8 9">
    <name type="scientific">Candidatus Roizmanbacteria bacterium RIFCSPHIGHO2_01_FULL_39_12c</name>
    <dbReference type="NCBI Taxonomy" id="1802031"/>
    <lineage>
        <taxon>Bacteria</taxon>
        <taxon>Candidatus Roizmaniibacteriota</taxon>
    </lineage>
</organism>
<dbReference type="Gene3D" id="3.40.640.10">
    <property type="entry name" value="Type I PLP-dependent aspartate aminotransferase-like (Major domain)"/>
    <property type="match status" value="1"/>
</dbReference>
<evidence type="ECO:0000256" key="2">
    <source>
        <dbReference type="ARBA" id="ARBA00007441"/>
    </source>
</evidence>
<accession>A0A1F7GDG9</accession>
<evidence type="ECO:0000256" key="5">
    <source>
        <dbReference type="ARBA" id="ARBA00022898"/>
    </source>
</evidence>
<dbReference type="EC" id="2.6.1.-" evidence="6"/>
<evidence type="ECO:0000256" key="1">
    <source>
        <dbReference type="ARBA" id="ARBA00001933"/>
    </source>
</evidence>
<protein>
    <recommendedName>
        <fullName evidence="6">Aminotransferase</fullName>
        <ecNumber evidence="6">2.6.1.-</ecNumber>
    </recommendedName>
</protein>
<dbReference type="GO" id="GO:0030170">
    <property type="term" value="F:pyridoxal phosphate binding"/>
    <property type="evidence" value="ECO:0007669"/>
    <property type="project" value="InterPro"/>
</dbReference>
<dbReference type="InterPro" id="IPR015422">
    <property type="entry name" value="PyrdxlP-dep_Trfase_small"/>
</dbReference>
<comment type="cofactor">
    <cofactor evidence="1 6">
        <name>pyridoxal 5'-phosphate</name>
        <dbReference type="ChEBI" id="CHEBI:597326"/>
    </cofactor>
</comment>
<evidence type="ECO:0000256" key="3">
    <source>
        <dbReference type="ARBA" id="ARBA00022576"/>
    </source>
</evidence>
<dbReference type="PANTHER" id="PTHR46383:SF1">
    <property type="entry name" value="ASPARTATE AMINOTRANSFERASE"/>
    <property type="match status" value="1"/>
</dbReference>
<dbReference type="GO" id="GO:0006520">
    <property type="term" value="P:amino acid metabolic process"/>
    <property type="evidence" value="ECO:0007669"/>
    <property type="project" value="InterPro"/>
</dbReference>